<dbReference type="EMBL" id="JACBZF010000003">
    <property type="protein sequence ID" value="NYH95629.1"/>
    <property type="molecule type" value="Genomic_DNA"/>
</dbReference>
<organism evidence="4 5">
    <name type="scientific">Novosphingobium marinum</name>
    <dbReference type="NCBI Taxonomy" id="1514948"/>
    <lineage>
        <taxon>Bacteria</taxon>
        <taxon>Pseudomonadati</taxon>
        <taxon>Pseudomonadota</taxon>
        <taxon>Alphaproteobacteria</taxon>
        <taxon>Sphingomonadales</taxon>
        <taxon>Sphingomonadaceae</taxon>
        <taxon>Novosphingobium</taxon>
    </lineage>
</organism>
<keyword evidence="1 2" id="KW-0129">CBS domain</keyword>
<dbReference type="SMART" id="SM00116">
    <property type="entry name" value="CBS"/>
    <property type="match status" value="2"/>
</dbReference>
<evidence type="ECO:0000313" key="5">
    <source>
        <dbReference type="Proteomes" id="UP000522081"/>
    </source>
</evidence>
<proteinExistence type="predicted"/>
<dbReference type="RefSeq" id="WP_179407541.1">
    <property type="nucleotide sequence ID" value="NZ_BMGF01000003.1"/>
</dbReference>
<dbReference type="SUPFAM" id="SSF54631">
    <property type="entry name" value="CBS-domain pair"/>
    <property type="match status" value="1"/>
</dbReference>
<dbReference type="InterPro" id="IPR000644">
    <property type="entry name" value="CBS_dom"/>
</dbReference>
<sequence length="143" mass="15579">MSIARIIEGRNAADIITCDVEMTVRQAVNLLAGRRIGAMPVMEQGQVAGVFSERDVIYRLDSNGPGILETRVGDVMTAPAVTVSSDSSIDEALSMMTKRRIRHLPVVDQGRMIGIVSIGDLVKYRIDAIESEAAAMRDYIRTA</sequence>
<dbReference type="InterPro" id="IPR051257">
    <property type="entry name" value="Diverse_CBS-Domain"/>
</dbReference>
<feature type="domain" description="CBS" evidence="3">
    <location>
        <begin position="76"/>
        <end position="131"/>
    </location>
</feature>
<evidence type="ECO:0000256" key="1">
    <source>
        <dbReference type="ARBA" id="ARBA00023122"/>
    </source>
</evidence>
<keyword evidence="5" id="KW-1185">Reference proteome</keyword>
<feature type="domain" description="CBS" evidence="3">
    <location>
        <begin position="10"/>
        <end position="66"/>
    </location>
</feature>
<dbReference type="PANTHER" id="PTHR43080">
    <property type="entry name" value="CBS DOMAIN-CONTAINING PROTEIN CBSX3, MITOCHONDRIAL"/>
    <property type="match status" value="1"/>
</dbReference>
<dbReference type="InterPro" id="IPR046342">
    <property type="entry name" value="CBS_dom_sf"/>
</dbReference>
<dbReference type="PROSITE" id="PS51371">
    <property type="entry name" value="CBS"/>
    <property type="match status" value="2"/>
</dbReference>
<accession>A0A7Z0BTY4</accession>
<dbReference type="AlphaFoldDB" id="A0A7Z0BTY4"/>
<dbReference type="InterPro" id="IPR044725">
    <property type="entry name" value="CBSX3_CBS_dom"/>
</dbReference>
<name>A0A7Z0BTY4_9SPHN</name>
<dbReference type="PANTHER" id="PTHR43080:SF2">
    <property type="entry name" value="CBS DOMAIN-CONTAINING PROTEIN"/>
    <property type="match status" value="1"/>
</dbReference>
<evidence type="ECO:0000313" key="4">
    <source>
        <dbReference type="EMBL" id="NYH95629.1"/>
    </source>
</evidence>
<gene>
    <name evidence="4" type="ORF">FHS75_001958</name>
</gene>
<evidence type="ECO:0000256" key="2">
    <source>
        <dbReference type="PROSITE-ProRule" id="PRU00703"/>
    </source>
</evidence>
<reference evidence="4 5" key="1">
    <citation type="submission" date="2020-07" db="EMBL/GenBank/DDBJ databases">
        <title>Genomic Encyclopedia of Type Strains, Phase IV (KMG-IV): sequencing the most valuable type-strain genomes for metagenomic binning, comparative biology and taxonomic classification.</title>
        <authorList>
            <person name="Goeker M."/>
        </authorList>
    </citation>
    <scope>NUCLEOTIDE SEQUENCE [LARGE SCALE GENOMIC DNA]</scope>
    <source>
        <strain evidence="4 5">DSM 29043</strain>
    </source>
</reference>
<evidence type="ECO:0000259" key="3">
    <source>
        <dbReference type="PROSITE" id="PS51371"/>
    </source>
</evidence>
<dbReference type="Gene3D" id="3.10.580.10">
    <property type="entry name" value="CBS-domain"/>
    <property type="match status" value="1"/>
</dbReference>
<dbReference type="Pfam" id="PF00571">
    <property type="entry name" value="CBS"/>
    <property type="match status" value="2"/>
</dbReference>
<dbReference type="CDD" id="cd04623">
    <property type="entry name" value="CBS_pair_bac_euk"/>
    <property type="match status" value="1"/>
</dbReference>
<protein>
    <submittedName>
        <fullName evidence="4">CBS domain-containing protein</fullName>
    </submittedName>
</protein>
<comment type="caution">
    <text evidence="4">The sequence shown here is derived from an EMBL/GenBank/DDBJ whole genome shotgun (WGS) entry which is preliminary data.</text>
</comment>
<dbReference type="Proteomes" id="UP000522081">
    <property type="component" value="Unassembled WGS sequence"/>
</dbReference>